<dbReference type="OrthoDB" id="594804at2759"/>
<dbReference type="Pfam" id="PF00646">
    <property type="entry name" value="F-box"/>
    <property type="match status" value="1"/>
</dbReference>
<dbReference type="EMBL" id="LFYR01000204">
    <property type="protein sequence ID" value="KMZ75177.1"/>
    <property type="molecule type" value="Genomic_DNA"/>
</dbReference>
<comment type="caution">
    <text evidence="2">The sequence shown here is derived from an EMBL/GenBank/DDBJ whole genome shotgun (WGS) entry which is preliminary data.</text>
</comment>
<reference evidence="3" key="1">
    <citation type="journal article" date="2016" name="Nature">
        <title>The genome of the seagrass Zostera marina reveals angiosperm adaptation to the sea.</title>
        <authorList>
            <person name="Olsen J.L."/>
            <person name="Rouze P."/>
            <person name="Verhelst B."/>
            <person name="Lin Y.-C."/>
            <person name="Bayer T."/>
            <person name="Collen J."/>
            <person name="Dattolo E."/>
            <person name="De Paoli E."/>
            <person name="Dittami S."/>
            <person name="Maumus F."/>
            <person name="Michel G."/>
            <person name="Kersting A."/>
            <person name="Lauritano C."/>
            <person name="Lohaus R."/>
            <person name="Toepel M."/>
            <person name="Tonon T."/>
            <person name="Vanneste K."/>
            <person name="Amirebrahimi M."/>
            <person name="Brakel J."/>
            <person name="Bostroem C."/>
            <person name="Chovatia M."/>
            <person name="Grimwood J."/>
            <person name="Jenkins J.W."/>
            <person name="Jueterbock A."/>
            <person name="Mraz A."/>
            <person name="Stam W.T."/>
            <person name="Tice H."/>
            <person name="Bornberg-Bauer E."/>
            <person name="Green P.J."/>
            <person name="Pearson G.A."/>
            <person name="Procaccini G."/>
            <person name="Duarte C.M."/>
            <person name="Schmutz J."/>
            <person name="Reusch T.B.H."/>
            <person name="Van de Peer Y."/>
        </authorList>
    </citation>
    <scope>NUCLEOTIDE SEQUENCE [LARGE SCALE GENOMIC DNA]</scope>
    <source>
        <strain evidence="3">cv. Finnish</strain>
    </source>
</reference>
<sequence length="280" mass="32356">MEALIPIDRLGSLPDDLIGSILSSLNLKDQAKTSVLAKKWKYIWLSVSNILIDQNQFVGQNDVKSVRHRKTKKFKKTIDRVMASDTPLDTLDISITFAIDNNTLNLWILRAVRRNVWKISLSISKEDDNGPFEFPAILPLFPAFKSLTMESYFDVMSIPICRYLEELCLFQTNFGEDRDLYLQFSDFFSLKKIELEDVNDALRLTIVSPNLKTLVLHGARNLQELRIITPVISDFYFIKKFENLVPELLHLGFFHTTSSQWCRCSVPNNADFLIRFPPFL</sequence>
<organism evidence="2 3">
    <name type="scientific">Zostera marina</name>
    <name type="common">Eelgrass</name>
    <dbReference type="NCBI Taxonomy" id="29655"/>
    <lineage>
        <taxon>Eukaryota</taxon>
        <taxon>Viridiplantae</taxon>
        <taxon>Streptophyta</taxon>
        <taxon>Embryophyta</taxon>
        <taxon>Tracheophyta</taxon>
        <taxon>Spermatophyta</taxon>
        <taxon>Magnoliopsida</taxon>
        <taxon>Liliopsida</taxon>
        <taxon>Zosteraceae</taxon>
        <taxon>Zostera</taxon>
    </lineage>
</organism>
<dbReference type="STRING" id="29655.A0A0K9Q3U9"/>
<name>A0A0K9Q3U9_ZOSMR</name>
<evidence type="ECO:0000313" key="3">
    <source>
        <dbReference type="Proteomes" id="UP000036987"/>
    </source>
</evidence>
<dbReference type="InterPro" id="IPR001810">
    <property type="entry name" value="F-box_dom"/>
</dbReference>
<evidence type="ECO:0000313" key="2">
    <source>
        <dbReference type="EMBL" id="KMZ75177.1"/>
    </source>
</evidence>
<dbReference type="Proteomes" id="UP000036987">
    <property type="component" value="Unassembled WGS sequence"/>
</dbReference>
<dbReference type="SUPFAM" id="SSF81383">
    <property type="entry name" value="F-box domain"/>
    <property type="match status" value="1"/>
</dbReference>
<dbReference type="AlphaFoldDB" id="A0A0K9Q3U9"/>
<dbReference type="PANTHER" id="PTHR34223">
    <property type="entry name" value="OS11G0201299 PROTEIN"/>
    <property type="match status" value="1"/>
</dbReference>
<keyword evidence="3" id="KW-1185">Reference proteome</keyword>
<feature type="domain" description="F-box" evidence="1">
    <location>
        <begin position="12"/>
        <end position="48"/>
    </location>
</feature>
<evidence type="ECO:0000259" key="1">
    <source>
        <dbReference type="Pfam" id="PF00646"/>
    </source>
</evidence>
<proteinExistence type="predicted"/>
<accession>A0A0K9Q3U9</accession>
<gene>
    <name evidence="2" type="ORF">ZOSMA_118G00570</name>
</gene>
<dbReference type="InterPro" id="IPR053197">
    <property type="entry name" value="F-box_SCFL_complex_component"/>
</dbReference>
<protein>
    <recommendedName>
        <fullName evidence="1">F-box domain-containing protein</fullName>
    </recommendedName>
</protein>
<dbReference type="PANTHER" id="PTHR34223:SF91">
    <property type="entry name" value="F-BOX DOMAIN-CONTAINING PROTEIN"/>
    <property type="match status" value="1"/>
</dbReference>
<dbReference type="InterPro" id="IPR036047">
    <property type="entry name" value="F-box-like_dom_sf"/>
</dbReference>